<reference evidence="2 3" key="1">
    <citation type="journal article" date="2015" name="Stand. Genomic Sci.">
        <title>Genomic Encyclopedia of Bacterial and Archaeal Type Strains, Phase III: the genomes of soil and plant-associated and newly described type strains.</title>
        <authorList>
            <person name="Whitman W.B."/>
            <person name="Woyke T."/>
            <person name="Klenk H.P."/>
            <person name="Zhou Y."/>
            <person name="Lilburn T.G."/>
            <person name="Beck B.J."/>
            <person name="De Vos P."/>
            <person name="Vandamme P."/>
            <person name="Eisen J.A."/>
            <person name="Garrity G."/>
            <person name="Hugenholtz P."/>
            <person name="Kyrpides N.C."/>
        </authorList>
    </citation>
    <scope>NUCLEOTIDE SEQUENCE [LARGE SCALE GENOMIC DNA]</scope>
    <source>
        <strain evidence="2 3">CGMCC 1.10116</strain>
    </source>
</reference>
<dbReference type="SUPFAM" id="SSF81606">
    <property type="entry name" value="PP2C-like"/>
    <property type="match status" value="1"/>
</dbReference>
<dbReference type="SMART" id="SM00331">
    <property type="entry name" value="PP2C_SIG"/>
    <property type="match status" value="1"/>
</dbReference>
<evidence type="ECO:0000259" key="1">
    <source>
        <dbReference type="SMART" id="SM00331"/>
    </source>
</evidence>
<dbReference type="EMBL" id="VLKZ01000010">
    <property type="protein sequence ID" value="TWI54029.1"/>
    <property type="molecule type" value="Genomic_DNA"/>
</dbReference>
<dbReference type="PANTHER" id="PTHR35801:SF1">
    <property type="entry name" value="PHOSPHOSERINE PHOSPHATASE RSBX"/>
    <property type="match status" value="1"/>
</dbReference>
<sequence>MITYYEDGKVDVAILEQAKPGKTCCGDAHTVIHTEHYTVCAVVDGLGSGEGAYQSANAAIEIIEALHDKSVEQIVEACNQALLHKRGAVMTIIKVDYAKFEVSYSNFGNIGFVMHMPDGTTIQPIPSRGYLSGKKQRITSQRFPYQSGSAFLLYSDGIKKPPSKKMLLKMDSPRTATEELFPKDGYALDDVTLLVGKIS</sequence>
<evidence type="ECO:0000313" key="2">
    <source>
        <dbReference type="EMBL" id="TWI54029.1"/>
    </source>
</evidence>
<dbReference type="Proteomes" id="UP000315711">
    <property type="component" value="Unassembled WGS sequence"/>
</dbReference>
<dbReference type="Pfam" id="PF07228">
    <property type="entry name" value="SpoIIE"/>
    <property type="match status" value="1"/>
</dbReference>
<comment type="caution">
    <text evidence="2">The sequence shown here is derived from an EMBL/GenBank/DDBJ whole genome shotgun (WGS) entry which is preliminary data.</text>
</comment>
<dbReference type="AlphaFoldDB" id="A0A562QBE1"/>
<feature type="domain" description="PPM-type phosphatase" evidence="1">
    <location>
        <begin position="9"/>
        <end position="198"/>
    </location>
</feature>
<accession>A0A562QBE1</accession>
<dbReference type="Gene3D" id="3.60.40.10">
    <property type="entry name" value="PPM-type phosphatase domain"/>
    <property type="match status" value="1"/>
</dbReference>
<protein>
    <submittedName>
        <fullName evidence="2">Negative regulator of sigma-B (Phosphoserine phosphatase)</fullName>
    </submittedName>
</protein>
<proteinExistence type="predicted"/>
<name>A0A562QBE1_9BACI</name>
<dbReference type="PANTHER" id="PTHR35801">
    <property type="entry name" value="PHOSPHOSERINE PHOSPHATASE RSBX"/>
    <property type="match status" value="1"/>
</dbReference>
<dbReference type="RefSeq" id="WP_144451353.1">
    <property type="nucleotide sequence ID" value="NZ_VLKZ01000010.1"/>
</dbReference>
<dbReference type="InterPro" id="IPR036457">
    <property type="entry name" value="PPM-type-like_dom_sf"/>
</dbReference>
<organism evidence="2 3">
    <name type="scientific">Halalkalibacter nanhaiisediminis</name>
    <dbReference type="NCBI Taxonomy" id="688079"/>
    <lineage>
        <taxon>Bacteria</taxon>
        <taxon>Bacillati</taxon>
        <taxon>Bacillota</taxon>
        <taxon>Bacilli</taxon>
        <taxon>Bacillales</taxon>
        <taxon>Bacillaceae</taxon>
        <taxon>Halalkalibacter</taxon>
    </lineage>
</organism>
<gene>
    <name evidence="2" type="ORF">IQ10_03130</name>
</gene>
<keyword evidence="3" id="KW-1185">Reference proteome</keyword>
<dbReference type="InterPro" id="IPR001932">
    <property type="entry name" value="PPM-type_phosphatase-like_dom"/>
</dbReference>
<evidence type="ECO:0000313" key="3">
    <source>
        <dbReference type="Proteomes" id="UP000315711"/>
    </source>
</evidence>
<dbReference type="OrthoDB" id="1090916at2"/>
<dbReference type="InterPro" id="IPR039248">
    <property type="entry name" value="Ptase_RsbX"/>
</dbReference>